<dbReference type="STRING" id="1890683.A0A427XRK4"/>
<feature type="region of interest" description="Disordered" evidence="7">
    <location>
        <begin position="197"/>
        <end position="239"/>
    </location>
</feature>
<evidence type="ECO:0000313" key="9">
    <source>
        <dbReference type="EMBL" id="RSH81428.1"/>
    </source>
</evidence>
<evidence type="ECO:0000256" key="4">
    <source>
        <dbReference type="ARBA" id="ARBA00022786"/>
    </source>
</evidence>
<dbReference type="PROSITE" id="PS50235">
    <property type="entry name" value="USP_3"/>
    <property type="match status" value="1"/>
</dbReference>
<dbReference type="InterPro" id="IPR028889">
    <property type="entry name" value="USP"/>
</dbReference>
<feature type="region of interest" description="Disordered" evidence="7">
    <location>
        <begin position="1"/>
        <end position="172"/>
    </location>
</feature>
<feature type="compositionally biased region" description="Low complexity" evidence="7">
    <location>
        <begin position="377"/>
        <end position="399"/>
    </location>
</feature>
<feature type="compositionally biased region" description="Pro residues" evidence="7">
    <location>
        <begin position="1"/>
        <end position="29"/>
    </location>
</feature>
<evidence type="ECO:0000256" key="5">
    <source>
        <dbReference type="ARBA" id="ARBA00022801"/>
    </source>
</evidence>
<dbReference type="Pfam" id="PF00443">
    <property type="entry name" value="UCH"/>
    <property type="match status" value="1"/>
</dbReference>
<keyword evidence="6" id="KW-0788">Thiol protease</keyword>
<dbReference type="EMBL" id="RSCD01000030">
    <property type="protein sequence ID" value="RSH81428.1"/>
    <property type="molecule type" value="Genomic_DNA"/>
</dbReference>
<feature type="compositionally biased region" description="Basic and acidic residues" evidence="7">
    <location>
        <begin position="793"/>
        <end position="802"/>
    </location>
</feature>
<gene>
    <name evidence="9" type="ORF">EHS25_006784</name>
</gene>
<dbReference type="AlphaFoldDB" id="A0A427XRK4"/>
<organism evidence="9 10">
    <name type="scientific">Saitozyma podzolica</name>
    <dbReference type="NCBI Taxonomy" id="1890683"/>
    <lineage>
        <taxon>Eukaryota</taxon>
        <taxon>Fungi</taxon>
        <taxon>Dikarya</taxon>
        <taxon>Basidiomycota</taxon>
        <taxon>Agaricomycotina</taxon>
        <taxon>Tremellomycetes</taxon>
        <taxon>Tremellales</taxon>
        <taxon>Trimorphomycetaceae</taxon>
        <taxon>Saitozyma</taxon>
    </lineage>
</organism>
<dbReference type="PANTHER" id="PTHR24006">
    <property type="entry name" value="UBIQUITIN CARBOXYL-TERMINAL HYDROLASE"/>
    <property type="match status" value="1"/>
</dbReference>
<feature type="compositionally biased region" description="Low complexity" evidence="7">
    <location>
        <begin position="596"/>
        <end position="609"/>
    </location>
</feature>
<feature type="compositionally biased region" description="Basic residues" evidence="7">
    <location>
        <begin position="102"/>
        <end position="111"/>
    </location>
</feature>
<keyword evidence="4" id="KW-0833">Ubl conjugation pathway</keyword>
<sequence>MHSVHPPAPAPAPFPPPPSNTSTPFPPVPASSSSPAASAAPPPQPPPPTYPSINYASTSSVPFQGGGGGFPGYPQHQHPPGPHLSQPQPPHHQALHQQQHQHQPHHPHQHQQHQPQLQPQHQLQHLPQHQTQHLQQHLPHQQQHPHPGLHPRAGSSSFHPNQPRFPDPNFQYQSMYSQQPYHMAGYQMGSYGFGGYDGGIDGQRPSTSATDPAHPDRPPFPADGYDQFANGPGHPGYQSYYPPGHPYGYGGGVGYSPYPPNPVQYGYGYDGYVPPPPPPPIPPQPSKGLNPAAQGFIFAPPTRIINGDTPVSSTPNGEAPASSISQAPTTFAPVVVDGEKLKGIGARRISETPGGLGLTVEDEPAQPNLSASIATVSTSTPAMTPSPTASTSPTSVQTPRVTEAETPSPKAAAGEWNFVGPTVPGYTSPTAASATRSFSQAMSTTIRSVSNSTTASASASRKAVATAIEGPIKLVSVRPDSAAAGDNSYASGLAKTVPENVKTKVVAGEGKTRWTTRGKITTSKKRAVFASNDSKTRPAPTLVFGTIAEEPQSARASVPAPAPAPTASAPPTPATPSSVPIPKAKPSSWAALLQKPSSSTTPSASVAPSKHASPSRTTIPLDPETPAEAGPSRLPPSTPKSATPANLPPSTGASVSAVPRPAFNYAAAAAAGAALSPQDELVRLLSEGIKGKAREGANTLPRGLINTGNMCFANTILQVLVYCPPFTELFEELGKRLKADLARKTPLLEAMIIFLREFIPTTGLPSAAPSASGTSTPRSEQSLPNGASTPRGPKRDPRREAFVPENVYDAMKENKRFDSMRRGFQEDAEEYLGFFLNTLHEELLYLLSRTHIRNGPTKSQANGDDASVIERPVSPGAGGEDGWLEVGKKQKTNVVRSAEVRETAVSRIFGGTLRSVLHTPGQKDSVTLEPYQPLQLDISDARDITDALRHISQPEVVPVWSASRKENVDATKTVFIESFPAVLILHLKRFVYDPLEQSVVKKGKAVGYGTELVVPPEIISPARRSAGGIKYKLFGVVYHHGMTATGGHYTVAVSRQDGGGWIHFDDEMVQPVPKEDVAVSSEEAESGRAGLVGGREKCAYLLFYQRVRA</sequence>
<feature type="compositionally biased region" description="Low complexity" evidence="7">
    <location>
        <begin position="765"/>
        <end position="777"/>
    </location>
</feature>
<evidence type="ECO:0000256" key="2">
    <source>
        <dbReference type="ARBA" id="ARBA00012759"/>
    </source>
</evidence>
<dbReference type="GO" id="GO:0016579">
    <property type="term" value="P:protein deubiquitination"/>
    <property type="evidence" value="ECO:0007669"/>
    <property type="project" value="InterPro"/>
</dbReference>
<dbReference type="InterPro" id="IPR018200">
    <property type="entry name" value="USP_CS"/>
</dbReference>
<dbReference type="Gene3D" id="3.90.70.10">
    <property type="entry name" value="Cysteine proteinases"/>
    <property type="match status" value="1"/>
</dbReference>
<dbReference type="GO" id="GO:0006508">
    <property type="term" value="P:proteolysis"/>
    <property type="evidence" value="ECO:0007669"/>
    <property type="project" value="UniProtKB-KW"/>
</dbReference>
<dbReference type="PANTHER" id="PTHR24006:SF687">
    <property type="entry name" value="UBIQUITIN CARBOXYL-TERMINAL HYDROLASE 10"/>
    <property type="match status" value="1"/>
</dbReference>
<feature type="compositionally biased region" description="Pro residues" evidence="7">
    <location>
        <begin position="40"/>
        <end position="50"/>
    </location>
</feature>
<evidence type="ECO:0000256" key="6">
    <source>
        <dbReference type="ARBA" id="ARBA00022807"/>
    </source>
</evidence>
<dbReference type="PROSITE" id="PS00973">
    <property type="entry name" value="USP_2"/>
    <property type="match status" value="1"/>
</dbReference>
<proteinExistence type="predicted"/>
<evidence type="ECO:0000256" key="7">
    <source>
        <dbReference type="SAM" id="MobiDB-lite"/>
    </source>
</evidence>
<feature type="compositionally biased region" description="Low complexity" evidence="7">
    <location>
        <begin position="30"/>
        <end position="39"/>
    </location>
</feature>
<evidence type="ECO:0000259" key="8">
    <source>
        <dbReference type="PROSITE" id="PS50235"/>
    </source>
</evidence>
<keyword evidence="5" id="KW-0378">Hydrolase</keyword>
<dbReference type="CDD" id="cd02257">
    <property type="entry name" value="Peptidase_C19"/>
    <property type="match status" value="1"/>
</dbReference>
<dbReference type="GO" id="GO:0004843">
    <property type="term" value="F:cysteine-type deubiquitinase activity"/>
    <property type="evidence" value="ECO:0007669"/>
    <property type="project" value="UniProtKB-EC"/>
</dbReference>
<feature type="compositionally biased region" description="Low complexity" evidence="7">
    <location>
        <begin position="91"/>
        <end position="101"/>
    </location>
</feature>
<dbReference type="EC" id="3.4.19.12" evidence="2"/>
<protein>
    <recommendedName>
        <fullName evidence="2">ubiquitinyl hydrolase 1</fullName>
        <ecNumber evidence="2">3.4.19.12</ecNumber>
    </recommendedName>
</protein>
<comment type="catalytic activity">
    <reaction evidence="1">
        <text>Thiol-dependent hydrolysis of ester, thioester, amide, peptide and isopeptide bonds formed by the C-terminal Gly of ubiquitin (a 76-residue protein attached to proteins as an intracellular targeting signal).</text>
        <dbReference type="EC" id="3.4.19.12"/>
    </reaction>
</comment>
<feature type="compositionally biased region" description="Polar residues" evidence="7">
    <location>
        <begin position="778"/>
        <end position="788"/>
    </location>
</feature>
<dbReference type="GO" id="GO:0005829">
    <property type="term" value="C:cytosol"/>
    <property type="evidence" value="ECO:0007669"/>
    <property type="project" value="TreeGrafter"/>
</dbReference>
<accession>A0A427XRK4</accession>
<feature type="compositionally biased region" description="Low complexity" evidence="7">
    <location>
        <begin position="112"/>
        <end position="146"/>
    </location>
</feature>
<evidence type="ECO:0000313" key="10">
    <source>
        <dbReference type="Proteomes" id="UP000279259"/>
    </source>
</evidence>
<feature type="compositionally biased region" description="Pro residues" evidence="7">
    <location>
        <begin position="560"/>
        <end position="574"/>
    </location>
</feature>
<feature type="compositionally biased region" description="Polar residues" evidence="7">
    <location>
        <begin position="639"/>
        <end position="654"/>
    </location>
</feature>
<feature type="compositionally biased region" description="Pro residues" evidence="7">
    <location>
        <begin position="77"/>
        <end position="90"/>
    </location>
</feature>
<dbReference type="SUPFAM" id="SSF54001">
    <property type="entry name" value="Cysteine proteinases"/>
    <property type="match status" value="1"/>
</dbReference>
<dbReference type="GO" id="GO:0005634">
    <property type="term" value="C:nucleus"/>
    <property type="evidence" value="ECO:0007669"/>
    <property type="project" value="TreeGrafter"/>
</dbReference>
<dbReference type="OrthoDB" id="429671at2759"/>
<evidence type="ECO:0000256" key="1">
    <source>
        <dbReference type="ARBA" id="ARBA00000707"/>
    </source>
</evidence>
<name>A0A427XRK4_9TREE</name>
<keyword evidence="3" id="KW-0645">Protease</keyword>
<evidence type="ECO:0000256" key="3">
    <source>
        <dbReference type="ARBA" id="ARBA00022670"/>
    </source>
</evidence>
<feature type="region of interest" description="Disordered" evidence="7">
    <location>
        <begin position="377"/>
        <end position="416"/>
    </location>
</feature>
<dbReference type="Proteomes" id="UP000279259">
    <property type="component" value="Unassembled WGS sequence"/>
</dbReference>
<feature type="domain" description="USP" evidence="8">
    <location>
        <begin position="702"/>
        <end position="1107"/>
    </location>
</feature>
<dbReference type="InterPro" id="IPR050164">
    <property type="entry name" value="Peptidase_C19"/>
</dbReference>
<dbReference type="InterPro" id="IPR001394">
    <property type="entry name" value="Peptidase_C19_UCH"/>
</dbReference>
<keyword evidence="10" id="KW-1185">Reference proteome</keyword>
<reference evidence="9 10" key="1">
    <citation type="submission" date="2018-11" db="EMBL/GenBank/DDBJ databases">
        <title>Genome sequence of Saitozyma podzolica DSM 27192.</title>
        <authorList>
            <person name="Aliyu H."/>
            <person name="Gorte O."/>
            <person name="Ochsenreither K."/>
        </authorList>
    </citation>
    <scope>NUCLEOTIDE SEQUENCE [LARGE SCALE GENOMIC DNA]</scope>
    <source>
        <strain evidence="9 10">DSM 27192</strain>
    </source>
</reference>
<dbReference type="InterPro" id="IPR038765">
    <property type="entry name" value="Papain-like_cys_pep_sf"/>
</dbReference>
<feature type="region of interest" description="Disordered" evidence="7">
    <location>
        <begin position="765"/>
        <end position="803"/>
    </location>
</feature>
<feature type="region of interest" description="Disordered" evidence="7">
    <location>
        <begin position="552"/>
        <end position="654"/>
    </location>
</feature>
<comment type="caution">
    <text evidence="9">The sequence shown here is derived from an EMBL/GenBank/DDBJ whole genome shotgun (WGS) entry which is preliminary data.</text>
</comment>